<dbReference type="InterPro" id="IPR036424">
    <property type="entry name" value="UPP_synth-like_sf"/>
</dbReference>
<feature type="binding site" evidence="2">
    <location>
        <position position="43"/>
    </location>
    <ligand>
        <name>substrate</name>
    </ligand>
</feature>
<dbReference type="PROSITE" id="PS01066">
    <property type="entry name" value="UPP_SYNTHASE"/>
    <property type="match status" value="1"/>
</dbReference>
<feature type="binding site" evidence="2">
    <location>
        <begin position="31"/>
        <end position="34"/>
    </location>
    <ligand>
        <name>substrate</name>
    </ligand>
</feature>
<feature type="binding site" evidence="2">
    <location>
        <position position="35"/>
    </location>
    <ligand>
        <name>substrate</name>
    </ligand>
</feature>
<dbReference type="NCBIfam" id="TIGR00055">
    <property type="entry name" value="uppS"/>
    <property type="match status" value="1"/>
</dbReference>
<comment type="cofactor">
    <cofactor evidence="2">
        <name>Mg(2+)</name>
        <dbReference type="ChEBI" id="CHEBI:18420"/>
    </cofactor>
    <text evidence="2">Binds 2 magnesium ions per subunit.</text>
</comment>
<keyword evidence="2" id="KW-0460">Magnesium</keyword>
<feature type="binding site" evidence="2">
    <location>
        <position position="30"/>
    </location>
    <ligand>
        <name>Mg(2+)</name>
        <dbReference type="ChEBI" id="CHEBI:18420"/>
    </ligand>
</feature>
<feature type="active site" evidence="2">
    <location>
        <position position="30"/>
    </location>
</feature>
<dbReference type="Pfam" id="PF01255">
    <property type="entry name" value="Prenyltransf"/>
    <property type="match status" value="1"/>
</dbReference>
<dbReference type="GO" id="GO:0008834">
    <property type="term" value="F:ditrans,polycis-undecaprenyl-diphosphate synthase [(2E,6E)-farnesyl-diphosphate specific] activity"/>
    <property type="evidence" value="ECO:0007669"/>
    <property type="project" value="TreeGrafter"/>
</dbReference>
<evidence type="ECO:0000313" key="3">
    <source>
        <dbReference type="EMBL" id="RGD85979.1"/>
    </source>
</evidence>
<reference evidence="3 4" key="1">
    <citation type="submission" date="2018-08" db="EMBL/GenBank/DDBJ databases">
        <title>A genome reference for cultivated species of the human gut microbiota.</title>
        <authorList>
            <person name="Zou Y."/>
            <person name="Xue W."/>
            <person name="Luo G."/>
        </authorList>
    </citation>
    <scope>NUCLEOTIDE SEQUENCE [LARGE SCALE GENOMIC DNA]</scope>
    <source>
        <strain evidence="3 4">OM06-4</strain>
    </source>
</reference>
<dbReference type="InterPro" id="IPR001441">
    <property type="entry name" value="UPP_synth-like"/>
</dbReference>
<dbReference type="Gene3D" id="3.40.1180.10">
    <property type="entry name" value="Decaprenyl diphosphate synthase-like"/>
    <property type="match status" value="1"/>
</dbReference>
<name>A0A3E3EDK0_9FIRM</name>
<comment type="similarity">
    <text evidence="2">Belongs to the UPP synthase family.</text>
</comment>
<feature type="binding site" evidence="2">
    <location>
        <begin position="75"/>
        <end position="77"/>
    </location>
    <ligand>
        <name>substrate</name>
    </ligand>
</feature>
<organism evidence="3 4">
    <name type="scientific">Thomasclavelia ramosa</name>
    <dbReference type="NCBI Taxonomy" id="1547"/>
    <lineage>
        <taxon>Bacteria</taxon>
        <taxon>Bacillati</taxon>
        <taxon>Bacillota</taxon>
        <taxon>Erysipelotrichia</taxon>
        <taxon>Erysipelotrichales</taxon>
        <taxon>Coprobacillaceae</taxon>
        <taxon>Thomasclavelia</taxon>
    </lineage>
</organism>
<dbReference type="GO" id="GO:0005829">
    <property type="term" value="C:cytosol"/>
    <property type="evidence" value="ECO:0007669"/>
    <property type="project" value="TreeGrafter"/>
</dbReference>
<dbReference type="GO" id="GO:0030145">
    <property type="term" value="F:manganese ion binding"/>
    <property type="evidence" value="ECO:0007669"/>
    <property type="project" value="TreeGrafter"/>
</dbReference>
<feature type="binding site" evidence="2">
    <location>
        <position position="81"/>
    </location>
    <ligand>
        <name>substrate</name>
    </ligand>
</feature>
<dbReference type="CDD" id="cd00475">
    <property type="entry name" value="Cis_IPPS"/>
    <property type="match status" value="1"/>
</dbReference>
<gene>
    <name evidence="3" type="ORF">DXB93_07385</name>
</gene>
<comment type="caution">
    <text evidence="3">The sequence shown here is derived from an EMBL/GenBank/DDBJ whole genome shotgun (WGS) entry which is preliminary data.</text>
</comment>
<accession>A0A3E3EDK0</accession>
<dbReference type="EC" id="2.5.1.-" evidence="2"/>
<comment type="subunit">
    <text evidence="2">Homodimer.</text>
</comment>
<sequence>MFFKKKKNEEFNYHVLDKDNIPQHIAFIMDGNGRWAKKRKMPRTYGHHEGTKTIRDVALHCNKLGVKAMTVYAFSTENFARPEQEVQYIFKLPKDFFELYMKELIENNVKICTIGHLEMAPKETQDIINSAIDKTKNNTGLKLCFAFIYGGRDEILEATKKLAMKVKAGELGVNEINETVFNDELMTKDLPEVDLMIRTSGEQRLSNFLLWQLAYAEFIFTNVLWPDFNENELDKAIWMYQNRDRRFGGLK</sequence>
<feature type="binding site" evidence="2">
    <location>
        <begin position="204"/>
        <end position="206"/>
    </location>
    <ligand>
        <name>substrate</name>
    </ligand>
</feature>
<dbReference type="RefSeq" id="WP_117581161.1">
    <property type="nucleotide sequence ID" value="NZ_QUSL01000009.1"/>
</dbReference>
<dbReference type="PANTHER" id="PTHR10291">
    <property type="entry name" value="DEHYDRODOLICHYL DIPHOSPHATE SYNTHASE FAMILY MEMBER"/>
    <property type="match status" value="1"/>
</dbReference>
<feature type="binding site" evidence="2">
    <location>
        <position position="217"/>
    </location>
    <ligand>
        <name>Mg(2+)</name>
        <dbReference type="ChEBI" id="CHEBI:18420"/>
    </ligand>
</feature>
<dbReference type="HAMAP" id="MF_01139">
    <property type="entry name" value="ISPT"/>
    <property type="match status" value="1"/>
</dbReference>
<dbReference type="SUPFAM" id="SSF64005">
    <property type="entry name" value="Undecaprenyl diphosphate synthase"/>
    <property type="match status" value="1"/>
</dbReference>
<proteinExistence type="inferred from homology"/>
<dbReference type="GO" id="GO:0016094">
    <property type="term" value="P:polyprenol biosynthetic process"/>
    <property type="evidence" value="ECO:0007669"/>
    <property type="project" value="TreeGrafter"/>
</dbReference>
<feature type="binding site" evidence="2">
    <location>
        <position position="198"/>
    </location>
    <ligand>
        <name>substrate</name>
    </ligand>
</feature>
<dbReference type="PANTHER" id="PTHR10291:SF0">
    <property type="entry name" value="DEHYDRODOLICHYL DIPHOSPHATE SYNTHASE 2"/>
    <property type="match status" value="1"/>
</dbReference>
<keyword evidence="2" id="KW-0479">Metal-binding</keyword>
<dbReference type="Proteomes" id="UP000261032">
    <property type="component" value="Unassembled WGS sequence"/>
</dbReference>
<feature type="binding site" evidence="2">
    <location>
        <position position="79"/>
    </location>
    <ligand>
        <name>substrate</name>
    </ligand>
</feature>
<evidence type="ECO:0000256" key="1">
    <source>
        <dbReference type="ARBA" id="ARBA00022679"/>
    </source>
</evidence>
<dbReference type="NCBIfam" id="NF011405">
    <property type="entry name" value="PRK14830.1"/>
    <property type="match status" value="1"/>
</dbReference>
<dbReference type="FunFam" id="3.40.1180.10:FF:000001">
    <property type="entry name" value="(2E,6E)-farnesyl-diphosphate-specific ditrans,polycis-undecaprenyl-diphosphate synthase"/>
    <property type="match status" value="1"/>
</dbReference>
<dbReference type="GO" id="GO:0000287">
    <property type="term" value="F:magnesium ion binding"/>
    <property type="evidence" value="ECO:0007669"/>
    <property type="project" value="UniProtKB-UniRule"/>
</dbReference>
<feature type="active site" description="Proton acceptor" evidence="2">
    <location>
        <position position="78"/>
    </location>
</feature>
<dbReference type="InterPro" id="IPR018520">
    <property type="entry name" value="UPP_synth-like_CS"/>
</dbReference>
<evidence type="ECO:0000313" key="4">
    <source>
        <dbReference type="Proteomes" id="UP000261032"/>
    </source>
</evidence>
<dbReference type="EMBL" id="QUSL01000009">
    <property type="protein sequence ID" value="RGD85979.1"/>
    <property type="molecule type" value="Genomic_DNA"/>
</dbReference>
<dbReference type="AlphaFoldDB" id="A0A3E3EDK0"/>
<protein>
    <recommendedName>
        <fullName evidence="2">Isoprenyl transferase</fullName>
        <ecNumber evidence="2">2.5.1.-</ecNumber>
    </recommendedName>
</protein>
<evidence type="ECO:0000256" key="2">
    <source>
        <dbReference type="HAMAP-Rule" id="MF_01139"/>
    </source>
</evidence>
<feature type="binding site" evidence="2">
    <location>
        <position position="47"/>
    </location>
    <ligand>
        <name>substrate</name>
    </ligand>
</feature>
<keyword evidence="1 2" id="KW-0808">Transferase</keyword>
<comment type="function">
    <text evidence="2">Catalyzes the condensation of isopentenyl diphosphate (IPP) with allylic pyrophosphates generating different type of terpenoids.</text>
</comment>